<dbReference type="RefSeq" id="XP_010919825.1">
    <property type="nucleotide sequence ID" value="XM_010921523.3"/>
</dbReference>
<protein>
    <submittedName>
        <fullName evidence="3 4">Uncharacterized protein LOC105043807</fullName>
    </submittedName>
</protein>
<keyword evidence="2" id="KW-1185">Reference proteome</keyword>
<dbReference type="KEGG" id="egu:105043807"/>
<sequence>MAASSPASNNSKAVDSITAAITNGSATPQRSMTLDPPKQNLRGLNKPKCIKCGNVARSRCPFQCCKSCCSKAQNPCHIHVLKQNGTLPDKPPPSSSPSLEQPSTDAPSTGSSWRLNSLRQLSTAFANSLRSKKPLTRKDAANVNKWRFMKLKEHIEGNIEVENEAFDRYMQNVSLLEETFSVVEGLKLEDQLILEDASSEDKIHQLVSEIKVKLKSNVERADSFRERIQNLINQKLRKLQERELFNDEGSPDDEEQDANREFKRLKKVIQWHVERYAAVNDLMDKLNRARSEDDLKSCLELKNQLFNHSDVNSVDKSKDPNSEDKMVHKEESDSLSALSSYSLPMVYTTVRTNQAALSNVDAEFSSLGQIAQL</sequence>
<feature type="region of interest" description="Disordered" evidence="1">
    <location>
        <begin position="20"/>
        <end position="40"/>
    </location>
</feature>
<evidence type="ECO:0000313" key="5">
    <source>
        <dbReference type="RefSeq" id="XP_010919827.1"/>
    </source>
</evidence>
<feature type="compositionally biased region" description="Polar residues" evidence="1">
    <location>
        <begin position="99"/>
        <end position="113"/>
    </location>
</feature>
<feature type="compositionally biased region" description="Basic and acidic residues" evidence="1">
    <location>
        <begin position="313"/>
        <end position="331"/>
    </location>
</feature>
<organism evidence="3">
    <name type="scientific">Elaeis guineensis var. tenera</name>
    <name type="common">Oil palm</name>
    <dbReference type="NCBI Taxonomy" id="51953"/>
    <lineage>
        <taxon>Eukaryota</taxon>
        <taxon>Viridiplantae</taxon>
        <taxon>Streptophyta</taxon>
        <taxon>Embryophyta</taxon>
        <taxon>Tracheophyta</taxon>
        <taxon>Spermatophyta</taxon>
        <taxon>Magnoliopsida</taxon>
        <taxon>Liliopsida</taxon>
        <taxon>Arecaceae</taxon>
        <taxon>Arecoideae</taxon>
        <taxon>Cocoseae</taxon>
        <taxon>Elaeidinae</taxon>
        <taxon>Elaeis</taxon>
    </lineage>
</organism>
<dbReference type="Proteomes" id="UP000504607">
    <property type="component" value="Chromosome 4"/>
</dbReference>
<accession>A0A6I9R568</accession>
<dbReference type="PANTHER" id="PTHR35696">
    <property type="entry name" value="ELECTRON CARRIER/IRON ION-BINDING PROTEIN"/>
    <property type="match status" value="1"/>
</dbReference>
<dbReference type="OrthoDB" id="1915989at2759"/>
<reference evidence="3 5" key="1">
    <citation type="submission" date="2022-04" db="UniProtKB">
        <authorList>
            <consortium name="RefSeq"/>
        </authorList>
    </citation>
    <scope>IDENTIFICATION</scope>
</reference>
<name>A0A6I9R568_ELAGV</name>
<dbReference type="GeneID" id="105043807"/>
<proteinExistence type="predicted"/>
<dbReference type="RefSeq" id="XP_010919826.1">
    <property type="nucleotide sequence ID" value="XM_010921524.3"/>
</dbReference>
<gene>
    <name evidence="3 4 5" type="primary">LOC105043807</name>
</gene>
<feature type="compositionally biased region" description="Polar residues" evidence="1">
    <location>
        <begin position="20"/>
        <end position="32"/>
    </location>
</feature>
<evidence type="ECO:0000313" key="3">
    <source>
        <dbReference type="RefSeq" id="XP_010919825.1"/>
    </source>
</evidence>
<evidence type="ECO:0000256" key="1">
    <source>
        <dbReference type="SAM" id="MobiDB-lite"/>
    </source>
</evidence>
<feature type="region of interest" description="Disordered" evidence="1">
    <location>
        <begin position="310"/>
        <end position="331"/>
    </location>
</feature>
<dbReference type="AlphaFoldDB" id="A0A6I9R568"/>
<dbReference type="PANTHER" id="PTHR35696:SF1">
    <property type="entry name" value="ELECTRON CARRIER_IRON ION-BINDING PROTEIN"/>
    <property type="match status" value="1"/>
</dbReference>
<feature type="region of interest" description="Disordered" evidence="1">
    <location>
        <begin position="87"/>
        <end position="113"/>
    </location>
</feature>
<evidence type="ECO:0000313" key="2">
    <source>
        <dbReference type="Proteomes" id="UP000504607"/>
    </source>
</evidence>
<dbReference type="RefSeq" id="XP_010919827.1">
    <property type="nucleotide sequence ID" value="XM_010921525.3"/>
</dbReference>
<evidence type="ECO:0000313" key="4">
    <source>
        <dbReference type="RefSeq" id="XP_010919826.1"/>
    </source>
</evidence>